<feature type="region of interest" description="Disordered" evidence="1">
    <location>
        <begin position="1"/>
        <end position="46"/>
    </location>
</feature>
<dbReference type="AlphaFoldDB" id="A0A5J4L723"/>
<feature type="compositionally biased region" description="Basic residues" evidence="1">
    <location>
        <begin position="32"/>
        <end position="46"/>
    </location>
</feature>
<dbReference type="Proteomes" id="UP000325598">
    <property type="component" value="Unassembled WGS sequence"/>
</dbReference>
<evidence type="ECO:0000313" key="2">
    <source>
        <dbReference type="EMBL" id="GES28534.1"/>
    </source>
</evidence>
<gene>
    <name evidence="2" type="ORF">San01_10210</name>
</gene>
<organism evidence="2 3">
    <name type="scientific">Streptomyces angustmyceticus</name>
    <dbReference type="NCBI Taxonomy" id="285578"/>
    <lineage>
        <taxon>Bacteria</taxon>
        <taxon>Bacillati</taxon>
        <taxon>Actinomycetota</taxon>
        <taxon>Actinomycetes</taxon>
        <taxon>Kitasatosporales</taxon>
        <taxon>Streptomycetaceae</taxon>
        <taxon>Streptomyces</taxon>
    </lineage>
</organism>
<accession>A0A5J4L723</accession>
<evidence type="ECO:0000256" key="1">
    <source>
        <dbReference type="SAM" id="MobiDB-lite"/>
    </source>
</evidence>
<protein>
    <submittedName>
        <fullName evidence="2">Uncharacterized protein</fullName>
    </submittedName>
</protein>
<evidence type="ECO:0000313" key="3">
    <source>
        <dbReference type="Proteomes" id="UP000325598"/>
    </source>
</evidence>
<keyword evidence="3" id="KW-1185">Reference proteome</keyword>
<name>A0A5J4L723_9ACTN</name>
<sequence>MTFRQFAVAPAGEPDFAMEGGYGGDDGGGHRTAPRARSARRHRTGSRRRVVPIGLSTGAHALQYRTVGFFMMRK</sequence>
<dbReference type="EMBL" id="BLAG01000005">
    <property type="protein sequence ID" value="GES28534.1"/>
    <property type="molecule type" value="Genomic_DNA"/>
</dbReference>
<comment type="caution">
    <text evidence="2">The sequence shown here is derived from an EMBL/GenBank/DDBJ whole genome shotgun (WGS) entry which is preliminary data.</text>
</comment>
<proteinExistence type="predicted"/>
<reference evidence="2 3" key="1">
    <citation type="submission" date="2019-10" db="EMBL/GenBank/DDBJ databases">
        <title>Whole genome shotgun sequence of Streptomyces angustmyceticus NBRC 3934.</title>
        <authorList>
            <person name="Hosoyama A."/>
            <person name="Ichikawa N."/>
            <person name="Kimura A."/>
            <person name="Kitahashi Y."/>
            <person name="Komaki H."/>
            <person name="Uohara A."/>
        </authorList>
    </citation>
    <scope>NUCLEOTIDE SEQUENCE [LARGE SCALE GENOMIC DNA]</scope>
    <source>
        <strain evidence="2 3">NBRC 3934</strain>
    </source>
</reference>